<reference evidence="3" key="2">
    <citation type="submission" date="2017-02" db="UniProtKB">
        <authorList>
            <consortium name="WormBaseParasite"/>
        </authorList>
    </citation>
    <scope>IDENTIFICATION</scope>
</reference>
<dbReference type="InterPro" id="IPR027422">
    <property type="entry name" value="GGA1-3"/>
</dbReference>
<dbReference type="Proteomes" id="UP000035642">
    <property type="component" value="Unassembled WGS sequence"/>
</dbReference>
<keyword evidence="2" id="KW-1185">Reference proteome</keyword>
<sequence length="170" mass="19890">LPFLVQAVDQLVRRCGSKVHNRVGKFRFLNQLVKLITPKYLGAQTSPEVITFYSCYVYNCKEHHMKEGHLYVKWKAFSRKSESHKYITILATIPSKKENALTYAYVPHTHRSRTTHASQRHRSRTTSTLQTNSLRTNLNVFISGQTANKNAKRRFFRAIFVTETVNFRRK</sequence>
<dbReference type="GO" id="GO:0005802">
    <property type="term" value="C:trans-Golgi network"/>
    <property type="evidence" value="ECO:0007669"/>
    <property type="project" value="InterPro"/>
</dbReference>
<organism evidence="2 3">
    <name type="scientific">Angiostrongylus cantonensis</name>
    <name type="common">Rat lungworm</name>
    <dbReference type="NCBI Taxonomy" id="6313"/>
    <lineage>
        <taxon>Eukaryota</taxon>
        <taxon>Metazoa</taxon>
        <taxon>Ecdysozoa</taxon>
        <taxon>Nematoda</taxon>
        <taxon>Chromadorea</taxon>
        <taxon>Rhabditida</taxon>
        <taxon>Rhabditina</taxon>
        <taxon>Rhabditomorpha</taxon>
        <taxon>Strongyloidea</taxon>
        <taxon>Metastrongylidae</taxon>
        <taxon>Angiostrongylus</taxon>
    </lineage>
</organism>
<dbReference type="PANTHER" id="PTHR45905">
    <property type="entry name" value="GOLGI-LOCALIZED, GAMMA-ADAPTIN EAR CONTAINING, ARF BINDING PROTEIN"/>
    <property type="match status" value="1"/>
</dbReference>
<dbReference type="GO" id="GO:0035091">
    <property type="term" value="F:phosphatidylinositol binding"/>
    <property type="evidence" value="ECO:0007669"/>
    <property type="project" value="InterPro"/>
</dbReference>
<evidence type="ECO:0000313" key="2">
    <source>
        <dbReference type="Proteomes" id="UP000035642"/>
    </source>
</evidence>
<dbReference type="InterPro" id="IPR008942">
    <property type="entry name" value="ENTH_VHS"/>
</dbReference>
<dbReference type="GO" id="GO:0006893">
    <property type="term" value="P:Golgi to plasma membrane transport"/>
    <property type="evidence" value="ECO:0007669"/>
    <property type="project" value="TreeGrafter"/>
</dbReference>
<dbReference type="PANTHER" id="PTHR45905:SF1">
    <property type="entry name" value="GOLGI-LOCALIZED, GAMMA-ADAPTIN EAR CONTAINING, ARF BINDING PROTEIN"/>
    <property type="match status" value="1"/>
</dbReference>
<reference evidence="2" key="1">
    <citation type="submission" date="2012-09" db="EMBL/GenBank/DDBJ databases">
        <authorList>
            <person name="Martin A.A."/>
        </authorList>
    </citation>
    <scope>NUCLEOTIDE SEQUENCE</scope>
</reference>
<accession>A0A0K0D8L4</accession>
<dbReference type="Gene3D" id="1.25.40.90">
    <property type="match status" value="1"/>
</dbReference>
<dbReference type="GO" id="GO:0043130">
    <property type="term" value="F:ubiquitin binding"/>
    <property type="evidence" value="ECO:0007669"/>
    <property type="project" value="InterPro"/>
</dbReference>
<dbReference type="WBParaSite" id="ACAC_0000640901-mRNA-1">
    <property type="protein sequence ID" value="ACAC_0000640901-mRNA-1"/>
    <property type="gene ID" value="ACAC_0000640901"/>
</dbReference>
<dbReference type="Pfam" id="PF00790">
    <property type="entry name" value="VHS"/>
    <property type="match status" value="1"/>
</dbReference>
<dbReference type="GO" id="GO:0034394">
    <property type="term" value="P:protein localization to cell surface"/>
    <property type="evidence" value="ECO:0007669"/>
    <property type="project" value="TreeGrafter"/>
</dbReference>
<proteinExistence type="predicted"/>
<name>A0A0K0D8L4_ANGCA</name>
<dbReference type="SUPFAM" id="SSF48464">
    <property type="entry name" value="ENTH/VHS domain"/>
    <property type="match status" value="1"/>
</dbReference>
<evidence type="ECO:0000313" key="3">
    <source>
        <dbReference type="WBParaSite" id="ACAC_0000640901-mRNA-1"/>
    </source>
</evidence>
<dbReference type="PROSITE" id="PS50179">
    <property type="entry name" value="VHS"/>
    <property type="match status" value="1"/>
</dbReference>
<dbReference type="InterPro" id="IPR002014">
    <property type="entry name" value="VHS_dom"/>
</dbReference>
<evidence type="ECO:0000259" key="1">
    <source>
        <dbReference type="PROSITE" id="PS50179"/>
    </source>
</evidence>
<dbReference type="STRING" id="6313.A0A0K0D8L4"/>
<protein>
    <submittedName>
        <fullName evidence="3">VHS domain-containing protein</fullName>
    </submittedName>
</protein>
<dbReference type="GO" id="GO:0006886">
    <property type="term" value="P:intracellular protein transport"/>
    <property type="evidence" value="ECO:0007669"/>
    <property type="project" value="InterPro"/>
</dbReference>
<dbReference type="GO" id="GO:0031267">
    <property type="term" value="F:small GTPase binding"/>
    <property type="evidence" value="ECO:0007669"/>
    <property type="project" value="InterPro"/>
</dbReference>
<dbReference type="AlphaFoldDB" id="A0A0K0D8L4"/>
<feature type="domain" description="VHS" evidence="1">
    <location>
        <begin position="1"/>
        <end position="49"/>
    </location>
</feature>